<evidence type="ECO:0000259" key="8">
    <source>
        <dbReference type="Pfam" id="PF00460"/>
    </source>
</evidence>
<keyword evidence="9" id="KW-0969">Cilium</keyword>
<comment type="similarity">
    <text evidence="2 6">Belongs to the flagella basal body rod proteins family.</text>
</comment>
<dbReference type="PIRSF" id="PIRSF002889">
    <property type="entry name" value="Rod_FlgB"/>
    <property type="match status" value="1"/>
</dbReference>
<accession>A0A809R9Q8</accession>
<feature type="domain" description="Flagellar basal body rod protein N-terminal" evidence="8">
    <location>
        <begin position="12"/>
        <end position="40"/>
    </location>
</feature>
<comment type="subcellular location">
    <subcellularLocation>
        <location evidence="1 6">Bacterial flagellum basal body</location>
    </subcellularLocation>
</comment>
<reference evidence="9" key="1">
    <citation type="journal article" name="DNA Res.">
        <title>The physiological potential of anammox bacteria as revealed by their core genome structure.</title>
        <authorList>
            <person name="Okubo T."/>
            <person name="Toyoda A."/>
            <person name="Fukuhara K."/>
            <person name="Uchiyama I."/>
            <person name="Harigaya Y."/>
            <person name="Kuroiwa M."/>
            <person name="Suzuki T."/>
            <person name="Murakami Y."/>
            <person name="Suwa Y."/>
            <person name="Takami H."/>
        </authorList>
    </citation>
    <scope>NUCLEOTIDE SEQUENCE</scope>
    <source>
        <strain evidence="9">317325-2</strain>
    </source>
</reference>
<evidence type="ECO:0000256" key="4">
    <source>
        <dbReference type="ARBA" id="ARBA00023143"/>
    </source>
</evidence>
<keyword evidence="4 6" id="KW-0975">Bacterial flagellum</keyword>
<keyword evidence="9" id="KW-0966">Cell projection</keyword>
<evidence type="ECO:0000256" key="6">
    <source>
        <dbReference type="PIRNR" id="PIRNR002889"/>
    </source>
</evidence>
<keyword evidence="9" id="KW-0282">Flagellum</keyword>
<organism evidence="9 10">
    <name type="scientific">Candidatus Nitrosymbiomonas proteolyticus</name>
    <dbReference type="NCBI Taxonomy" id="2608984"/>
    <lineage>
        <taxon>Bacteria</taxon>
        <taxon>Bacillati</taxon>
        <taxon>Armatimonadota</taxon>
        <taxon>Armatimonadota incertae sedis</taxon>
        <taxon>Candidatus Nitrosymbiomonas</taxon>
    </lineage>
</organism>
<comment type="subunit">
    <text evidence="6">The basal body constitutes a major portion of the flagellar organelle and consists of a number of rings mounted on a central rod.</text>
</comment>
<comment type="function">
    <text evidence="5 6">Structural component of flagellum, the bacterial motility apparatus. Part of the rod structure of flagellar basal body.</text>
</comment>
<feature type="region of interest" description="Disordered" evidence="7">
    <location>
        <begin position="57"/>
        <end position="83"/>
    </location>
</feature>
<dbReference type="Pfam" id="PF00460">
    <property type="entry name" value="Flg_bb_rod"/>
    <property type="match status" value="1"/>
</dbReference>
<dbReference type="EMBL" id="AP021858">
    <property type="protein sequence ID" value="BBO24230.1"/>
    <property type="molecule type" value="Genomic_DNA"/>
</dbReference>
<evidence type="ECO:0000256" key="1">
    <source>
        <dbReference type="ARBA" id="ARBA00004117"/>
    </source>
</evidence>
<evidence type="ECO:0000256" key="7">
    <source>
        <dbReference type="SAM" id="MobiDB-lite"/>
    </source>
</evidence>
<dbReference type="KEGG" id="npy:NPRO_18250"/>
<evidence type="ECO:0000256" key="2">
    <source>
        <dbReference type="ARBA" id="ARBA00009677"/>
    </source>
</evidence>
<gene>
    <name evidence="9" type="ORF">NPRO_18250</name>
</gene>
<dbReference type="GO" id="GO:0071973">
    <property type="term" value="P:bacterial-type flagellum-dependent cell motility"/>
    <property type="evidence" value="ECO:0007669"/>
    <property type="project" value="InterPro"/>
</dbReference>
<name>A0A809R9Q8_9BACT</name>
<evidence type="ECO:0000256" key="3">
    <source>
        <dbReference type="ARBA" id="ARBA00014376"/>
    </source>
</evidence>
<sequence length="119" mass="13221">MLEKLFGTHSLNLQRAMSKATQRQSLLSQNLANGNTPGYQRKDIDFDIRLEAEEQKGLRRSPLLSGRSQSGGPPRSNGNSVDLEKEVVAIAETELRFQTLAELTSRHFSGLKNVIRGGR</sequence>
<evidence type="ECO:0000313" key="10">
    <source>
        <dbReference type="Proteomes" id="UP000662873"/>
    </source>
</evidence>
<proteinExistence type="inferred from homology"/>
<protein>
    <recommendedName>
        <fullName evidence="3 6">Flagellar basal body rod protein FlgB</fullName>
    </recommendedName>
</protein>
<dbReference type="AlphaFoldDB" id="A0A809R9Q8"/>
<dbReference type="GO" id="GO:0030694">
    <property type="term" value="C:bacterial-type flagellum basal body, rod"/>
    <property type="evidence" value="ECO:0007669"/>
    <property type="project" value="InterPro"/>
</dbReference>
<dbReference type="InterPro" id="IPR006300">
    <property type="entry name" value="FlgB"/>
</dbReference>
<evidence type="ECO:0000313" key="9">
    <source>
        <dbReference type="EMBL" id="BBO24230.1"/>
    </source>
</evidence>
<feature type="compositionally biased region" description="Low complexity" evidence="7">
    <location>
        <begin position="60"/>
        <end position="80"/>
    </location>
</feature>
<dbReference type="Proteomes" id="UP000662873">
    <property type="component" value="Chromosome"/>
</dbReference>
<evidence type="ECO:0000256" key="5">
    <source>
        <dbReference type="ARBA" id="ARBA00024934"/>
    </source>
</evidence>
<dbReference type="InterPro" id="IPR001444">
    <property type="entry name" value="Flag_bb_rod_N"/>
</dbReference>